<dbReference type="Proteomes" id="UP001283361">
    <property type="component" value="Unassembled WGS sequence"/>
</dbReference>
<dbReference type="InterPro" id="IPR000436">
    <property type="entry name" value="Sushi_SCR_CCP_dom"/>
</dbReference>
<reference evidence="5" key="1">
    <citation type="journal article" date="2023" name="G3 (Bethesda)">
        <title>A reference genome for the long-term kleptoplast-retaining sea slug Elysia crispata morphotype clarki.</title>
        <authorList>
            <person name="Eastman K.E."/>
            <person name="Pendleton A.L."/>
            <person name="Shaikh M.A."/>
            <person name="Suttiyut T."/>
            <person name="Ogas R."/>
            <person name="Tomko P."/>
            <person name="Gavelis G."/>
            <person name="Widhalm J.R."/>
            <person name="Wisecaver J.H."/>
        </authorList>
    </citation>
    <scope>NUCLEOTIDE SEQUENCE</scope>
    <source>
        <strain evidence="5">ECLA1</strain>
    </source>
</reference>
<evidence type="ECO:0000256" key="3">
    <source>
        <dbReference type="SAM" id="Phobius"/>
    </source>
</evidence>
<keyword evidence="1" id="KW-1015">Disulfide bond</keyword>
<dbReference type="InterPro" id="IPR035976">
    <property type="entry name" value="Sushi/SCR/CCP_sf"/>
</dbReference>
<evidence type="ECO:0000256" key="2">
    <source>
        <dbReference type="PROSITE-ProRule" id="PRU00302"/>
    </source>
</evidence>
<keyword evidence="3" id="KW-1133">Transmembrane helix</keyword>
<feature type="transmembrane region" description="Helical" evidence="3">
    <location>
        <begin position="105"/>
        <end position="129"/>
    </location>
</feature>
<organism evidence="5 6">
    <name type="scientific">Elysia crispata</name>
    <name type="common">lettuce slug</name>
    <dbReference type="NCBI Taxonomy" id="231223"/>
    <lineage>
        <taxon>Eukaryota</taxon>
        <taxon>Metazoa</taxon>
        <taxon>Spiralia</taxon>
        <taxon>Lophotrochozoa</taxon>
        <taxon>Mollusca</taxon>
        <taxon>Gastropoda</taxon>
        <taxon>Heterobranchia</taxon>
        <taxon>Euthyneura</taxon>
        <taxon>Panpulmonata</taxon>
        <taxon>Sacoglossa</taxon>
        <taxon>Placobranchoidea</taxon>
        <taxon>Plakobranchidae</taxon>
        <taxon>Elysia</taxon>
    </lineage>
</organism>
<keyword evidence="2" id="KW-0768">Sushi</keyword>
<accession>A0AAE1AQK7</accession>
<dbReference type="EMBL" id="JAWDGP010001389">
    <property type="protein sequence ID" value="KAK3792033.1"/>
    <property type="molecule type" value="Genomic_DNA"/>
</dbReference>
<evidence type="ECO:0000313" key="6">
    <source>
        <dbReference type="Proteomes" id="UP001283361"/>
    </source>
</evidence>
<name>A0AAE1AQK7_9GAST</name>
<comment type="caution">
    <text evidence="5">The sequence shown here is derived from an EMBL/GenBank/DDBJ whole genome shotgun (WGS) entry which is preliminary data.</text>
</comment>
<dbReference type="Gene3D" id="2.10.70.10">
    <property type="entry name" value="Complement Module, domain 1"/>
    <property type="match status" value="1"/>
</dbReference>
<feature type="domain" description="Sushi" evidence="4">
    <location>
        <begin position="33"/>
        <end position="96"/>
    </location>
</feature>
<proteinExistence type="predicted"/>
<comment type="caution">
    <text evidence="2">Lacks conserved residue(s) required for the propagation of feature annotation.</text>
</comment>
<dbReference type="PROSITE" id="PS50923">
    <property type="entry name" value="SUSHI"/>
    <property type="match status" value="1"/>
</dbReference>
<dbReference type="CDD" id="cd00033">
    <property type="entry name" value="CCP"/>
    <property type="match status" value="1"/>
</dbReference>
<evidence type="ECO:0000313" key="5">
    <source>
        <dbReference type="EMBL" id="KAK3792033.1"/>
    </source>
</evidence>
<dbReference type="SUPFAM" id="SSF57535">
    <property type="entry name" value="Complement control module/SCR domain"/>
    <property type="match status" value="1"/>
</dbReference>
<keyword evidence="3" id="KW-0812">Transmembrane</keyword>
<keyword evidence="6" id="KW-1185">Reference proteome</keyword>
<dbReference type="AlphaFoldDB" id="A0AAE1AQK7"/>
<evidence type="ECO:0000259" key="4">
    <source>
        <dbReference type="PROSITE" id="PS50923"/>
    </source>
</evidence>
<protein>
    <recommendedName>
        <fullName evidence="4">Sushi domain-containing protein</fullName>
    </recommendedName>
</protein>
<gene>
    <name evidence="5" type="ORF">RRG08_055300</name>
</gene>
<keyword evidence="3" id="KW-0472">Membrane</keyword>
<sequence>MALTYGPHNFYRTSSKYLDLDLGLHLEAVLGFDYCVPNKAFFKAKKLTTHFYKARLSSRALVEFSCLTNFHHVSGDMEMTCLPNGTWVGQEPKCEVDFLKDKLSLSLIIITVSFLLPMLWLGADFYFWIKKRTKIRKVSMMPWSDVRKLGKFDGRENRRPHRVMYPCDGTSVDRLRESMLLNPDVEEYFQNYTSSRNLLTAKRAGTVHKLDSHHQKYLLNLYGTLGRAVFKEFLKTKPPRDNHSDVTGEVTNVDGAVVTKDRKVSMN</sequence>
<evidence type="ECO:0000256" key="1">
    <source>
        <dbReference type="ARBA" id="ARBA00023157"/>
    </source>
</evidence>
<dbReference type="Pfam" id="PF00084">
    <property type="entry name" value="Sushi"/>
    <property type="match status" value="1"/>
</dbReference>